<gene>
    <name evidence="2" type="primary">Nfu_g_1_004421</name>
</gene>
<sequence>MKKFEILNKNATSLAASERSNCVDHMYDRHTFQFTCCIHKLANTSVHTSNASNRLKRSENFFHPEGESPSRKNPCLSAGSFPLLDWTRLWFNFPPPDLHYEHNSEFTDCSLPLTWSEDGHWTHFSDIKIIFSFLSSSCPFYPLFPLCLLYFCFGISFFLLVTAAVVFYESGGFFFTWDFCRERGTKY</sequence>
<feature type="transmembrane region" description="Helical" evidence="1">
    <location>
        <begin position="143"/>
        <end position="168"/>
    </location>
</feature>
<protein>
    <submittedName>
        <fullName evidence="2">Uncharacterized protein</fullName>
    </submittedName>
</protein>
<proteinExistence type="predicted"/>
<reference evidence="2" key="2">
    <citation type="submission" date="2016-06" db="EMBL/GenBank/DDBJ databases">
        <title>The genome of a short-lived fish provides insights into sex chromosome evolution and the genetic control of aging.</title>
        <authorList>
            <person name="Reichwald K."/>
            <person name="Felder M."/>
            <person name="Petzold A."/>
            <person name="Koch P."/>
            <person name="Groth M."/>
            <person name="Platzer M."/>
        </authorList>
    </citation>
    <scope>NUCLEOTIDE SEQUENCE</scope>
    <source>
        <tissue evidence="2">Brain</tissue>
    </source>
</reference>
<keyword evidence="1" id="KW-0472">Membrane</keyword>
<keyword evidence="1" id="KW-0812">Transmembrane</keyword>
<reference evidence="2" key="1">
    <citation type="submission" date="2016-05" db="EMBL/GenBank/DDBJ databases">
        <authorList>
            <person name="Lavstsen T."/>
            <person name="Jespersen J.S."/>
        </authorList>
    </citation>
    <scope>NUCLEOTIDE SEQUENCE</scope>
    <source>
        <tissue evidence="2">Brain</tissue>
    </source>
</reference>
<evidence type="ECO:0000256" key="1">
    <source>
        <dbReference type="SAM" id="Phobius"/>
    </source>
</evidence>
<accession>A0A1A8P4A8</accession>
<dbReference type="EMBL" id="HAEH01005287">
    <property type="protein sequence ID" value="SBR76126.1"/>
    <property type="molecule type" value="Transcribed_RNA"/>
</dbReference>
<organism evidence="2">
    <name type="scientific">Nothobranchius rachovii</name>
    <name type="common">bluefin notho</name>
    <dbReference type="NCBI Taxonomy" id="451742"/>
    <lineage>
        <taxon>Eukaryota</taxon>
        <taxon>Metazoa</taxon>
        <taxon>Chordata</taxon>
        <taxon>Craniata</taxon>
        <taxon>Vertebrata</taxon>
        <taxon>Euteleostomi</taxon>
        <taxon>Actinopterygii</taxon>
        <taxon>Neopterygii</taxon>
        <taxon>Teleostei</taxon>
        <taxon>Neoteleostei</taxon>
        <taxon>Acanthomorphata</taxon>
        <taxon>Ovalentaria</taxon>
        <taxon>Atherinomorphae</taxon>
        <taxon>Cyprinodontiformes</taxon>
        <taxon>Nothobranchiidae</taxon>
        <taxon>Nothobranchius</taxon>
    </lineage>
</organism>
<name>A0A1A8P4A8_9TELE</name>
<dbReference type="AlphaFoldDB" id="A0A1A8P4A8"/>
<evidence type="ECO:0000313" key="2">
    <source>
        <dbReference type="EMBL" id="SBR76126.1"/>
    </source>
</evidence>
<keyword evidence="1" id="KW-1133">Transmembrane helix</keyword>